<reference evidence="2 3" key="1">
    <citation type="journal article" date="2024" name="Nat. Commun.">
        <title>Phylogenomics reveals the evolutionary origins of lichenization in chlorophyte algae.</title>
        <authorList>
            <person name="Puginier C."/>
            <person name="Libourel C."/>
            <person name="Otte J."/>
            <person name="Skaloud P."/>
            <person name="Haon M."/>
            <person name="Grisel S."/>
            <person name="Petersen M."/>
            <person name="Berrin J.G."/>
            <person name="Delaux P.M."/>
            <person name="Dal Grande F."/>
            <person name="Keller J."/>
        </authorList>
    </citation>
    <scope>NUCLEOTIDE SEQUENCE [LARGE SCALE GENOMIC DNA]</scope>
    <source>
        <strain evidence="2 3">SAG 2036</strain>
    </source>
</reference>
<dbReference type="EMBL" id="JALJOQ010000328">
    <property type="protein sequence ID" value="KAK9784872.1"/>
    <property type="molecule type" value="Genomic_DNA"/>
</dbReference>
<comment type="caution">
    <text evidence="2">The sequence shown here is derived from an EMBL/GenBank/DDBJ whole genome shotgun (WGS) entry which is preliminary data.</text>
</comment>
<proteinExistence type="predicted"/>
<evidence type="ECO:0000313" key="3">
    <source>
        <dbReference type="Proteomes" id="UP001465755"/>
    </source>
</evidence>
<evidence type="ECO:0000256" key="1">
    <source>
        <dbReference type="SAM" id="MobiDB-lite"/>
    </source>
</evidence>
<dbReference type="Proteomes" id="UP001465755">
    <property type="component" value="Unassembled WGS sequence"/>
</dbReference>
<feature type="region of interest" description="Disordered" evidence="1">
    <location>
        <begin position="105"/>
        <end position="183"/>
    </location>
</feature>
<name>A0AAW1NKR5_9CHLO</name>
<protein>
    <submittedName>
        <fullName evidence="2">Uncharacterized protein</fullName>
    </submittedName>
</protein>
<dbReference type="AlphaFoldDB" id="A0AAW1NKR5"/>
<gene>
    <name evidence="2" type="ORF">WJX73_010436</name>
</gene>
<feature type="compositionally biased region" description="Pro residues" evidence="1">
    <location>
        <begin position="144"/>
        <end position="153"/>
    </location>
</feature>
<feature type="compositionally biased region" description="Basic residues" evidence="1">
    <location>
        <begin position="165"/>
        <end position="175"/>
    </location>
</feature>
<keyword evidence="3" id="KW-1185">Reference proteome</keyword>
<evidence type="ECO:0000313" key="2">
    <source>
        <dbReference type="EMBL" id="KAK9784872.1"/>
    </source>
</evidence>
<sequence>MTPAVPAISLLTHNAQAARGSDTAAKLANHAEGSAVPDARAEYLPSNIHGTTLCGFLVKVQIDCTVQAGPHMLYDEKRPRRSRPALLSESTLLTRHLGRSALTPRSSRFYRISPQRDYTSKPKCSDRAGTPYPRDPRIQTPRPFQGPPGPPRFKQPYRGPIGRAATRKAAFKRPQRVSFRREGKPSVELDFTLTIKPKAALNCRAQQQFVKASSDYDYSG</sequence>
<organism evidence="2 3">
    <name type="scientific">Symbiochloris irregularis</name>
    <dbReference type="NCBI Taxonomy" id="706552"/>
    <lineage>
        <taxon>Eukaryota</taxon>
        <taxon>Viridiplantae</taxon>
        <taxon>Chlorophyta</taxon>
        <taxon>core chlorophytes</taxon>
        <taxon>Trebouxiophyceae</taxon>
        <taxon>Trebouxiales</taxon>
        <taxon>Trebouxiaceae</taxon>
        <taxon>Symbiochloris</taxon>
    </lineage>
</organism>
<accession>A0AAW1NKR5</accession>